<dbReference type="InterPro" id="IPR017911">
    <property type="entry name" value="MacB-like_ATP-bd"/>
</dbReference>
<dbReference type="GO" id="GO:0016887">
    <property type="term" value="F:ATP hydrolysis activity"/>
    <property type="evidence" value="ECO:0007669"/>
    <property type="project" value="InterPro"/>
</dbReference>
<keyword evidence="3" id="KW-0547">Nucleotide-binding</keyword>
<organism evidence="6 7">
    <name type="scientific">Clostridium saccharoperbutylacetonicum N1-4(HMT)</name>
    <dbReference type="NCBI Taxonomy" id="931276"/>
    <lineage>
        <taxon>Bacteria</taxon>
        <taxon>Bacillati</taxon>
        <taxon>Bacillota</taxon>
        <taxon>Clostridia</taxon>
        <taxon>Eubacteriales</taxon>
        <taxon>Clostridiaceae</taxon>
        <taxon>Clostridium</taxon>
    </lineage>
</organism>
<evidence type="ECO:0000256" key="3">
    <source>
        <dbReference type="ARBA" id="ARBA00022741"/>
    </source>
</evidence>
<dbReference type="PATRIC" id="fig|931276.5.peg.361"/>
<dbReference type="GO" id="GO:0022857">
    <property type="term" value="F:transmembrane transporter activity"/>
    <property type="evidence" value="ECO:0007669"/>
    <property type="project" value="UniProtKB-ARBA"/>
</dbReference>
<dbReference type="InterPro" id="IPR003593">
    <property type="entry name" value="AAA+_ATPase"/>
</dbReference>
<dbReference type="GO" id="GO:0098796">
    <property type="term" value="C:membrane protein complex"/>
    <property type="evidence" value="ECO:0007669"/>
    <property type="project" value="UniProtKB-ARBA"/>
</dbReference>
<accession>M1MRI2</accession>
<dbReference type="AlphaFoldDB" id="M1MRI2"/>
<dbReference type="FunFam" id="3.40.50.300:FF:000032">
    <property type="entry name" value="Export ABC transporter ATP-binding protein"/>
    <property type="match status" value="1"/>
</dbReference>
<comment type="similarity">
    <text evidence="1">Belongs to the ABC transporter superfamily.</text>
</comment>
<dbReference type="RefSeq" id="WP_015390523.1">
    <property type="nucleotide sequence ID" value="NC_020291.1"/>
</dbReference>
<dbReference type="PANTHER" id="PTHR42798">
    <property type="entry name" value="LIPOPROTEIN-RELEASING SYSTEM ATP-BINDING PROTEIN LOLD"/>
    <property type="match status" value="1"/>
</dbReference>
<dbReference type="EMBL" id="CP004121">
    <property type="protein sequence ID" value="AGF54197.1"/>
    <property type="molecule type" value="Genomic_DNA"/>
</dbReference>
<evidence type="ECO:0000256" key="1">
    <source>
        <dbReference type="ARBA" id="ARBA00005417"/>
    </source>
</evidence>
<dbReference type="SUPFAM" id="SSF52540">
    <property type="entry name" value="P-loop containing nucleoside triphosphate hydrolases"/>
    <property type="match status" value="1"/>
</dbReference>
<dbReference type="HOGENOM" id="CLU_000604_1_22_9"/>
<evidence type="ECO:0000313" key="7">
    <source>
        <dbReference type="Proteomes" id="UP000011728"/>
    </source>
</evidence>
<proteinExistence type="inferred from homology"/>
<keyword evidence="4" id="KW-0067">ATP-binding</keyword>
<dbReference type="KEGG" id="csr:Cspa_c03790"/>
<dbReference type="Gene3D" id="3.40.50.300">
    <property type="entry name" value="P-loop containing nucleotide triphosphate hydrolases"/>
    <property type="match status" value="1"/>
</dbReference>
<dbReference type="OrthoDB" id="9802264at2"/>
<dbReference type="Pfam" id="PF00005">
    <property type="entry name" value="ABC_tran"/>
    <property type="match status" value="1"/>
</dbReference>
<dbReference type="PANTHER" id="PTHR42798:SF2">
    <property type="entry name" value="ABC TRANSPORTER ATP-BINDING PROTEIN MG467-RELATED"/>
    <property type="match status" value="1"/>
</dbReference>
<evidence type="ECO:0000313" key="6">
    <source>
        <dbReference type="EMBL" id="AGF54197.1"/>
    </source>
</evidence>
<sequence>MFLNVTDVKKSYGEGDSLVQVLKGASFDLEKGKICTILGPSGSGKSTLLNIIGGLETIDSGIIIIDNINLSNASPKELSSFRRSHLGFIFQFYNLVPNLTVMENVEVCEYLTKNPLNKENLFKTLGLWDHRNKLPKHLSGGQQQRTAIARALIKNPKLLLCDEPTGALDYKTSKEILQLLEDVNKIYGTTIIIVTHNDAIKYMSHKVIKVKDGSIESVFENSNILPASQIEW</sequence>
<dbReference type="Proteomes" id="UP000011728">
    <property type="component" value="Chromosome"/>
</dbReference>
<dbReference type="GO" id="GO:0005524">
    <property type="term" value="F:ATP binding"/>
    <property type="evidence" value="ECO:0007669"/>
    <property type="project" value="UniProtKB-KW"/>
</dbReference>
<evidence type="ECO:0000256" key="4">
    <source>
        <dbReference type="ARBA" id="ARBA00022840"/>
    </source>
</evidence>
<dbReference type="InterPro" id="IPR027417">
    <property type="entry name" value="P-loop_NTPase"/>
</dbReference>
<dbReference type="eggNOG" id="COG1136">
    <property type="taxonomic scope" value="Bacteria"/>
</dbReference>
<keyword evidence="2" id="KW-0813">Transport</keyword>
<name>M1MRI2_9CLOT</name>
<reference evidence="6 7" key="1">
    <citation type="submission" date="2013-02" db="EMBL/GenBank/DDBJ databases">
        <title>Genome sequence of Clostridium saccharoperbutylacetonicum N1-4(HMT).</title>
        <authorList>
            <person name="Poehlein A."/>
            <person name="Daniel R."/>
        </authorList>
    </citation>
    <scope>NUCLEOTIDE SEQUENCE [LARGE SCALE GENOMIC DNA]</scope>
    <source>
        <strain evidence="7">N1-4(HMT)</strain>
    </source>
</reference>
<dbReference type="PROSITE" id="PS50893">
    <property type="entry name" value="ABC_TRANSPORTER_2"/>
    <property type="match status" value="1"/>
</dbReference>
<dbReference type="CDD" id="cd03255">
    <property type="entry name" value="ABC_MJ0796_LolCDE_FtsE"/>
    <property type="match status" value="1"/>
</dbReference>
<keyword evidence="7" id="KW-1185">Reference proteome</keyword>
<evidence type="ECO:0000256" key="2">
    <source>
        <dbReference type="ARBA" id="ARBA00022448"/>
    </source>
</evidence>
<feature type="domain" description="ABC transporter" evidence="5">
    <location>
        <begin position="3"/>
        <end position="231"/>
    </location>
</feature>
<protein>
    <submittedName>
        <fullName evidence="6">ABC-type antimicrobial peptide transport system, ATPase component</fullName>
    </submittedName>
</protein>
<dbReference type="SMART" id="SM00382">
    <property type="entry name" value="AAA"/>
    <property type="match status" value="1"/>
</dbReference>
<gene>
    <name evidence="6" type="ORF">Cspa_c03790</name>
</gene>
<dbReference type="InterPro" id="IPR003439">
    <property type="entry name" value="ABC_transporter-like_ATP-bd"/>
</dbReference>
<evidence type="ECO:0000259" key="5">
    <source>
        <dbReference type="PROSITE" id="PS50893"/>
    </source>
</evidence>